<proteinExistence type="inferred from homology"/>
<dbReference type="PANTHER" id="PTHR31650">
    <property type="entry name" value="O-ACYLTRANSFERASE (WSD1-LIKE) FAMILY PROTEIN"/>
    <property type="match status" value="1"/>
</dbReference>
<dbReference type="OrthoDB" id="9810950at2"/>
<dbReference type="EC" id="2.3.1.20" evidence="4"/>
<comment type="pathway">
    <text evidence="2">Lipid metabolism.</text>
</comment>
<sequence>MPRRWEDDPEFRLDRHLLVRELPRPGDAKGLQDFVAAERGRELDPRHPLWSITLLRGYGRGDALVMRSHHAMADGIRLTQVLFSLLDPLEGAGPEPGALVGGWVPHHVRNRHPVAGLGSTVLRAVDTAGERLNTLAGKAGPFAEAAVAVPAAAGAVVTGAAAGALAVLEPALPPSARRAAGRVATAGMTVGRSVGGLAKLFGPRGGGAGWAGEPGREKTVCWGEPMPLDTITAIGRQTGATVNDVCTALVAGAFDRYEAGGGRRDMVWMVPVSLRRFDADLPAKLGNHFSLVLLRMPLGRAAFPERVAEVNRRIARIRDSWEPVVNLVLQAVVSQSPPPVSTVLARHFTDRAAGVLTNVPGPRERMALAGAEVGGVVGWAPCGGRQAVTVCVFSYAGKVYFGFGTDRKLIPDPERLVDALGAELRAAETTVSPLDG</sequence>
<dbReference type="EMBL" id="VMNW02000023">
    <property type="protein sequence ID" value="KAA9160236.1"/>
    <property type="molecule type" value="Genomic_DNA"/>
</dbReference>
<gene>
    <name evidence="13" type="ORF">FPZ12_017980</name>
</gene>
<reference evidence="13" key="1">
    <citation type="submission" date="2019-09" db="EMBL/GenBank/DDBJ databases">
        <authorList>
            <person name="Teo W.F.A."/>
            <person name="Duangmal K."/>
        </authorList>
    </citation>
    <scope>NUCLEOTIDE SEQUENCE [LARGE SCALE GENOMIC DNA]</scope>
    <source>
        <strain evidence="13">K81G1</strain>
    </source>
</reference>
<evidence type="ECO:0000259" key="11">
    <source>
        <dbReference type="Pfam" id="PF03007"/>
    </source>
</evidence>
<dbReference type="Gene3D" id="3.30.559.10">
    <property type="entry name" value="Chloramphenicol acetyltransferase-like domain"/>
    <property type="match status" value="1"/>
</dbReference>
<keyword evidence="9" id="KW-0012">Acyltransferase</keyword>
<keyword evidence="6" id="KW-0808">Transferase</keyword>
<comment type="similarity">
    <text evidence="3">Belongs to the long-chain O-acyltransferase family.</text>
</comment>
<dbReference type="InterPro" id="IPR009721">
    <property type="entry name" value="O-acyltransferase_WSD1_C"/>
</dbReference>
<evidence type="ECO:0000256" key="3">
    <source>
        <dbReference type="ARBA" id="ARBA00009587"/>
    </source>
</evidence>
<protein>
    <recommendedName>
        <fullName evidence="4">diacylglycerol O-acyltransferase</fullName>
        <ecNumber evidence="4">2.3.1.20</ecNumber>
    </recommendedName>
</protein>
<evidence type="ECO:0000256" key="6">
    <source>
        <dbReference type="ARBA" id="ARBA00022679"/>
    </source>
</evidence>
<dbReference type="InterPro" id="IPR004255">
    <property type="entry name" value="O-acyltransferase_WSD1_N"/>
</dbReference>
<dbReference type="Pfam" id="PF06974">
    <property type="entry name" value="WS_DGAT_C"/>
    <property type="match status" value="1"/>
</dbReference>
<evidence type="ECO:0000256" key="10">
    <source>
        <dbReference type="ARBA" id="ARBA00048109"/>
    </source>
</evidence>
<dbReference type="PANTHER" id="PTHR31650:SF1">
    <property type="entry name" value="WAX ESTER SYNTHASE_DIACYLGLYCEROL ACYLTRANSFERASE 4-RELATED"/>
    <property type="match status" value="1"/>
</dbReference>
<keyword evidence="8" id="KW-0443">Lipid metabolism</keyword>
<dbReference type="UniPathway" id="UPA00282"/>
<evidence type="ECO:0000256" key="4">
    <source>
        <dbReference type="ARBA" id="ARBA00013244"/>
    </source>
</evidence>
<evidence type="ECO:0000313" key="13">
    <source>
        <dbReference type="EMBL" id="KAA9160236.1"/>
    </source>
</evidence>
<feature type="domain" description="O-acyltransferase WSD1-like N-terminal" evidence="11">
    <location>
        <begin position="4"/>
        <end position="158"/>
    </location>
</feature>
<feature type="domain" description="O-acyltransferase WSD1 C-terminal" evidence="12">
    <location>
        <begin position="286"/>
        <end position="425"/>
    </location>
</feature>
<dbReference type="GO" id="GO:0019432">
    <property type="term" value="P:triglyceride biosynthetic process"/>
    <property type="evidence" value="ECO:0007669"/>
    <property type="project" value="UniProtKB-UniPathway"/>
</dbReference>
<comment type="pathway">
    <text evidence="1">Glycerolipid metabolism; triacylglycerol biosynthesis.</text>
</comment>
<evidence type="ECO:0000256" key="5">
    <source>
        <dbReference type="ARBA" id="ARBA00022516"/>
    </source>
</evidence>
<evidence type="ECO:0000256" key="2">
    <source>
        <dbReference type="ARBA" id="ARBA00005189"/>
    </source>
</evidence>
<name>A0A5N0V1H4_9PSEU</name>
<dbReference type="Pfam" id="PF03007">
    <property type="entry name" value="WS_DGAT_cat"/>
    <property type="match status" value="1"/>
</dbReference>
<dbReference type="Proteomes" id="UP000319769">
    <property type="component" value="Unassembled WGS sequence"/>
</dbReference>
<dbReference type="GO" id="GO:0004144">
    <property type="term" value="F:diacylglycerol O-acyltransferase activity"/>
    <property type="evidence" value="ECO:0007669"/>
    <property type="project" value="UniProtKB-EC"/>
</dbReference>
<evidence type="ECO:0000259" key="12">
    <source>
        <dbReference type="Pfam" id="PF06974"/>
    </source>
</evidence>
<dbReference type="RefSeq" id="WP_150980389.1">
    <property type="nucleotide sequence ID" value="NZ_VMNW02000023.1"/>
</dbReference>
<comment type="catalytic activity">
    <reaction evidence="10">
        <text>an acyl-CoA + a 1,2-diacyl-sn-glycerol = a triacyl-sn-glycerol + CoA</text>
        <dbReference type="Rhea" id="RHEA:10868"/>
        <dbReference type="ChEBI" id="CHEBI:17815"/>
        <dbReference type="ChEBI" id="CHEBI:57287"/>
        <dbReference type="ChEBI" id="CHEBI:58342"/>
        <dbReference type="ChEBI" id="CHEBI:64615"/>
        <dbReference type="EC" id="2.3.1.20"/>
    </reaction>
</comment>
<keyword evidence="5" id="KW-0444">Lipid biosynthesis</keyword>
<accession>A0A5N0V1H4</accession>
<evidence type="ECO:0000256" key="8">
    <source>
        <dbReference type="ARBA" id="ARBA00023098"/>
    </source>
</evidence>
<keyword evidence="7" id="KW-0319">Glycerol metabolism</keyword>
<evidence type="ECO:0000256" key="9">
    <source>
        <dbReference type="ARBA" id="ARBA00023315"/>
    </source>
</evidence>
<dbReference type="GO" id="GO:0005886">
    <property type="term" value="C:plasma membrane"/>
    <property type="evidence" value="ECO:0007669"/>
    <property type="project" value="TreeGrafter"/>
</dbReference>
<evidence type="ECO:0000256" key="7">
    <source>
        <dbReference type="ARBA" id="ARBA00022798"/>
    </source>
</evidence>
<keyword evidence="14" id="KW-1185">Reference proteome</keyword>
<evidence type="ECO:0000313" key="14">
    <source>
        <dbReference type="Proteomes" id="UP000319769"/>
    </source>
</evidence>
<organism evidence="13 14">
    <name type="scientific">Amycolatopsis acidicola</name>
    <dbReference type="NCBI Taxonomy" id="2596893"/>
    <lineage>
        <taxon>Bacteria</taxon>
        <taxon>Bacillati</taxon>
        <taxon>Actinomycetota</taxon>
        <taxon>Actinomycetes</taxon>
        <taxon>Pseudonocardiales</taxon>
        <taxon>Pseudonocardiaceae</taxon>
        <taxon>Amycolatopsis</taxon>
    </lineage>
</organism>
<dbReference type="Gene3D" id="3.30.559.30">
    <property type="entry name" value="Nonribosomal peptide synthetase, condensation domain"/>
    <property type="match status" value="1"/>
</dbReference>
<evidence type="ECO:0000256" key="1">
    <source>
        <dbReference type="ARBA" id="ARBA00004771"/>
    </source>
</evidence>
<dbReference type="SUPFAM" id="SSF52777">
    <property type="entry name" value="CoA-dependent acyltransferases"/>
    <property type="match status" value="2"/>
</dbReference>
<dbReference type="GO" id="GO:0006071">
    <property type="term" value="P:glycerol metabolic process"/>
    <property type="evidence" value="ECO:0007669"/>
    <property type="project" value="UniProtKB-KW"/>
</dbReference>
<dbReference type="AlphaFoldDB" id="A0A5N0V1H4"/>
<dbReference type="InterPro" id="IPR045034">
    <property type="entry name" value="O-acyltransferase_WSD1-like"/>
</dbReference>
<dbReference type="InterPro" id="IPR023213">
    <property type="entry name" value="CAT-like_dom_sf"/>
</dbReference>
<comment type="caution">
    <text evidence="13">The sequence shown here is derived from an EMBL/GenBank/DDBJ whole genome shotgun (WGS) entry which is preliminary data.</text>
</comment>